<evidence type="ECO:0000313" key="3">
    <source>
        <dbReference type="Proteomes" id="UP001151760"/>
    </source>
</evidence>
<dbReference type="Gene3D" id="3.40.50.1000">
    <property type="entry name" value="HAD superfamily/HAD-like"/>
    <property type="match status" value="1"/>
</dbReference>
<reference evidence="2" key="2">
    <citation type="submission" date="2022-01" db="EMBL/GenBank/DDBJ databases">
        <authorList>
            <person name="Yamashiro T."/>
            <person name="Shiraishi A."/>
            <person name="Satake H."/>
            <person name="Nakayama K."/>
        </authorList>
    </citation>
    <scope>NUCLEOTIDE SEQUENCE</scope>
</reference>
<dbReference type="PANTHER" id="PTHR24093">
    <property type="entry name" value="CATION TRANSPORTING ATPASE"/>
    <property type="match status" value="1"/>
</dbReference>
<dbReference type="Pfam" id="PF00702">
    <property type="entry name" value="Hydrolase"/>
    <property type="match status" value="1"/>
</dbReference>
<organism evidence="2 3">
    <name type="scientific">Tanacetum coccineum</name>
    <dbReference type="NCBI Taxonomy" id="301880"/>
    <lineage>
        <taxon>Eukaryota</taxon>
        <taxon>Viridiplantae</taxon>
        <taxon>Streptophyta</taxon>
        <taxon>Embryophyta</taxon>
        <taxon>Tracheophyta</taxon>
        <taxon>Spermatophyta</taxon>
        <taxon>Magnoliopsida</taxon>
        <taxon>eudicotyledons</taxon>
        <taxon>Gunneridae</taxon>
        <taxon>Pentapetalae</taxon>
        <taxon>asterids</taxon>
        <taxon>campanulids</taxon>
        <taxon>Asterales</taxon>
        <taxon>Asteraceae</taxon>
        <taxon>Asteroideae</taxon>
        <taxon>Anthemideae</taxon>
        <taxon>Anthemidinae</taxon>
        <taxon>Tanacetum</taxon>
    </lineage>
</organism>
<dbReference type="Proteomes" id="UP001151760">
    <property type="component" value="Unassembled WGS sequence"/>
</dbReference>
<dbReference type="PANTHER" id="PTHR24093:SF481">
    <property type="entry name" value="CALCIUM-TRANSPORTING ATPASE"/>
    <property type="match status" value="1"/>
</dbReference>
<reference evidence="2" key="1">
    <citation type="journal article" date="2022" name="Int. J. Mol. Sci.">
        <title>Draft Genome of Tanacetum Coccineum: Genomic Comparison of Closely Related Tanacetum-Family Plants.</title>
        <authorList>
            <person name="Yamashiro T."/>
            <person name="Shiraishi A."/>
            <person name="Nakayama K."/>
            <person name="Satake H."/>
        </authorList>
    </citation>
    <scope>NUCLEOTIDE SEQUENCE</scope>
</reference>
<keyword evidence="1" id="KW-0460">Magnesium</keyword>
<keyword evidence="3" id="KW-1185">Reference proteome</keyword>
<dbReference type="InterPro" id="IPR036412">
    <property type="entry name" value="HAD-like_sf"/>
</dbReference>
<protein>
    <submittedName>
        <fullName evidence="2">Calcium-transporting ATPase 2, plasma membrane-type-like protein</fullName>
    </submittedName>
</protein>
<comment type="caution">
    <text evidence="2">The sequence shown here is derived from an EMBL/GenBank/DDBJ whole genome shotgun (WGS) entry which is preliminary data.</text>
</comment>
<sequence length="186" mass="19823">MTFMGVVLELPGGGVRAHCKGASEIVLAACDKVINENDLESGVLAETPIPSSGYTCIGILGSKDNVHPGVKELLSLFRSTDITFHMVTIDNITTAKSIARECGILIDDGIAINGADFHEKSLEVLLIIIPNIQVVAVIGDGTNDSLSLHEAIICLSLGIGTLLELRNGYQEKDKNKDKAGRNRARN</sequence>
<evidence type="ECO:0000256" key="1">
    <source>
        <dbReference type="ARBA" id="ARBA00022842"/>
    </source>
</evidence>
<dbReference type="SUPFAM" id="SSF56784">
    <property type="entry name" value="HAD-like"/>
    <property type="match status" value="1"/>
</dbReference>
<dbReference type="InterPro" id="IPR023299">
    <property type="entry name" value="ATPase_P-typ_cyto_dom_N"/>
</dbReference>
<dbReference type="SUPFAM" id="SSF81660">
    <property type="entry name" value="Metal cation-transporting ATPase, ATP-binding domain N"/>
    <property type="match status" value="1"/>
</dbReference>
<proteinExistence type="predicted"/>
<evidence type="ECO:0000313" key="2">
    <source>
        <dbReference type="EMBL" id="GJS98411.1"/>
    </source>
</evidence>
<dbReference type="EMBL" id="BQNB010012042">
    <property type="protein sequence ID" value="GJS98411.1"/>
    <property type="molecule type" value="Genomic_DNA"/>
</dbReference>
<dbReference type="InterPro" id="IPR023214">
    <property type="entry name" value="HAD_sf"/>
</dbReference>
<name>A0ABQ5A9L7_9ASTR</name>
<dbReference type="Gene3D" id="3.40.1110.10">
    <property type="entry name" value="Calcium-transporting ATPase, cytoplasmic domain N"/>
    <property type="match status" value="1"/>
</dbReference>
<accession>A0ABQ5A9L7</accession>
<gene>
    <name evidence="2" type="ORF">Tco_0819581</name>
</gene>